<evidence type="ECO:0000259" key="1">
    <source>
        <dbReference type="PROSITE" id="PS50195"/>
    </source>
</evidence>
<organism evidence="2 3">
    <name type="scientific">Paramecium primaurelia</name>
    <dbReference type="NCBI Taxonomy" id="5886"/>
    <lineage>
        <taxon>Eukaryota</taxon>
        <taxon>Sar</taxon>
        <taxon>Alveolata</taxon>
        <taxon>Ciliophora</taxon>
        <taxon>Intramacronucleata</taxon>
        <taxon>Oligohymenophorea</taxon>
        <taxon>Peniculida</taxon>
        <taxon>Parameciidae</taxon>
        <taxon>Paramecium</taxon>
    </lineage>
</organism>
<gene>
    <name evidence="2" type="ORF">PPRIM_AZ9-3.1.T0060079</name>
</gene>
<dbReference type="SMART" id="SM00312">
    <property type="entry name" value="PX"/>
    <property type="match status" value="1"/>
</dbReference>
<protein>
    <recommendedName>
        <fullName evidence="1">PX domain-containing protein</fullName>
    </recommendedName>
</protein>
<dbReference type="EMBL" id="CAJJDM010000003">
    <property type="protein sequence ID" value="CAD8043997.1"/>
    <property type="molecule type" value="Genomic_DNA"/>
</dbReference>
<dbReference type="InterPro" id="IPR001683">
    <property type="entry name" value="PX_dom"/>
</dbReference>
<dbReference type="Pfam" id="PF00787">
    <property type="entry name" value="PX"/>
    <property type="match status" value="1"/>
</dbReference>
<feature type="domain" description="PX" evidence="1">
    <location>
        <begin position="202"/>
        <end position="311"/>
    </location>
</feature>
<name>A0A8S1JQ90_PARPR</name>
<proteinExistence type="predicted"/>
<reference evidence="2" key="1">
    <citation type="submission" date="2021-01" db="EMBL/GenBank/DDBJ databases">
        <authorList>
            <consortium name="Genoscope - CEA"/>
            <person name="William W."/>
        </authorList>
    </citation>
    <scope>NUCLEOTIDE SEQUENCE</scope>
</reference>
<evidence type="ECO:0000313" key="3">
    <source>
        <dbReference type="Proteomes" id="UP000688137"/>
    </source>
</evidence>
<evidence type="ECO:0000313" key="2">
    <source>
        <dbReference type="EMBL" id="CAD8043997.1"/>
    </source>
</evidence>
<dbReference type="PANTHER" id="PTHR10555">
    <property type="entry name" value="SORTING NEXIN"/>
    <property type="match status" value="1"/>
</dbReference>
<accession>A0A8S1JQ90</accession>
<dbReference type="Proteomes" id="UP000688137">
    <property type="component" value="Unassembled WGS sequence"/>
</dbReference>
<dbReference type="GO" id="GO:0005768">
    <property type="term" value="C:endosome"/>
    <property type="evidence" value="ECO:0007669"/>
    <property type="project" value="TreeGrafter"/>
</dbReference>
<sequence>MDNNLRNQKEAYLQEEILDKGIDPNHFQEFCEKIKGEESDIDKWTFEDIVQLVNQYKIEFFTTDFNQPIDDMNVGWNVFDQVIPQIETKNDPQMWNLLDLDYGGQSPIKSQYEDQKNEQTLQQTQKQIQQIHQLQSSEINQRGSDKLDLIKIGKPLAISPTALKLQEIQQQMPKKEAPEIYSFSQCSKLQCKKLGFNIFAQGVPSIKITGFEKKTGGLFKSDFVVYSVKTGDEYTVQRRYSDFQWLQQTLLKLFPGVGIPSLSEKTAKKNSKNTVQKRTIMLEFFLNELAKSELFRNSKYFVDFLRLSDPAQFKQLLKFGEKLSKPNKFESLLNMTGTVVFVPDIKLNNFETFIQQEEPIYQKIKNLFKVITNHLSAVSKLIKDIEDSLQTLTTLCQKYEINQDYDPLQEMAKKLEEQITKCSSNQYNRMYNMFRYQTQNFAQIKNILKQRNELQTEFSNRKDFKVEQINELYSSRENAKQIDELEFPAKSSKLLAYQLGYMNWRTIEEIKTFLEHRQIGFKTFSQEVLN</sequence>
<dbReference type="GO" id="GO:0035091">
    <property type="term" value="F:phosphatidylinositol binding"/>
    <property type="evidence" value="ECO:0007669"/>
    <property type="project" value="InterPro"/>
</dbReference>
<dbReference type="PANTHER" id="PTHR10555:SF170">
    <property type="entry name" value="FI18122P1"/>
    <property type="match status" value="1"/>
</dbReference>
<dbReference type="PROSITE" id="PS50195">
    <property type="entry name" value="PX"/>
    <property type="match status" value="1"/>
</dbReference>
<keyword evidence="3" id="KW-1185">Reference proteome</keyword>
<comment type="caution">
    <text evidence="2">The sequence shown here is derived from an EMBL/GenBank/DDBJ whole genome shotgun (WGS) entry which is preliminary data.</text>
</comment>
<dbReference type="CDD" id="cd06093">
    <property type="entry name" value="PX_domain"/>
    <property type="match status" value="1"/>
</dbReference>
<dbReference type="AlphaFoldDB" id="A0A8S1JQ90"/>
<dbReference type="OMA" id="FRYQTQN"/>